<protein>
    <submittedName>
        <fullName evidence="1">Uncharacterized protein</fullName>
    </submittedName>
</protein>
<proteinExistence type="predicted"/>
<dbReference type="EMBL" id="DAKRPA010000207">
    <property type="protein sequence ID" value="DAZ95372.1"/>
    <property type="molecule type" value="Genomic_DNA"/>
</dbReference>
<sequence length="350" mass="39183">MIIVVLVKEIIRATTHAAIIVPTTERSYYQLALHRLRGGTGTDDAAHRLDCGKSRFRMSTVWLADPSYLIGNAAYALGTSTESQMIFEIVFWQYNITKELGQLMYAGIYAARHAWVSIAIWTVIRALVTRPYLPLVPVVVKDHIRRIEMYCSSRMLVLTFLLASLVTATTRGTWFLTNRVNIVDVVGGIPKGTFWQSEVIQNLAVNHALALVFTYTVGLIKKAICDGFWPHHCANSFLQAVDRHRVTSGFDMVEFLAACKTHHDTRGQCMLVLRMSEFYQVFASVNLLWRTAVEVDADIVPEDILTVTTKNNGHTLCLSKSGSKLDSTRLVTEINKSRAGRESFGLVAIV</sequence>
<evidence type="ECO:0000313" key="2">
    <source>
        <dbReference type="Proteomes" id="UP001146120"/>
    </source>
</evidence>
<dbReference type="Proteomes" id="UP001146120">
    <property type="component" value="Unassembled WGS sequence"/>
</dbReference>
<gene>
    <name evidence="1" type="ORF">N0F65_002166</name>
</gene>
<evidence type="ECO:0000313" key="1">
    <source>
        <dbReference type="EMBL" id="DAZ95372.1"/>
    </source>
</evidence>
<reference evidence="1" key="2">
    <citation type="journal article" date="2023" name="Microbiol Resour">
        <title>Decontamination and Annotation of the Draft Genome Sequence of the Oomycete Lagenidium giganteum ARSEF 373.</title>
        <authorList>
            <person name="Morgan W.R."/>
            <person name="Tartar A."/>
        </authorList>
    </citation>
    <scope>NUCLEOTIDE SEQUENCE</scope>
    <source>
        <strain evidence="1">ARSEF 373</strain>
    </source>
</reference>
<organism evidence="1 2">
    <name type="scientific">Lagenidium giganteum</name>
    <dbReference type="NCBI Taxonomy" id="4803"/>
    <lineage>
        <taxon>Eukaryota</taxon>
        <taxon>Sar</taxon>
        <taxon>Stramenopiles</taxon>
        <taxon>Oomycota</taxon>
        <taxon>Peronosporomycetes</taxon>
        <taxon>Pythiales</taxon>
        <taxon>Pythiaceae</taxon>
    </lineage>
</organism>
<accession>A0AAV2YL89</accession>
<dbReference type="AlphaFoldDB" id="A0AAV2YL89"/>
<name>A0AAV2YL89_9STRA</name>
<keyword evidence="2" id="KW-1185">Reference proteome</keyword>
<comment type="caution">
    <text evidence="1">The sequence shown here is derived from an EMBL/GenBank/DDBJ whole genome shotgun (WGS) entry which is preliminary data.</text>
</comment>
<reference evidence="1" key="1">
    <citation type="submission" date="2022-11" db="EMBL/GenBank/DDBJ databases">
        <authorList>
            <person name="Morgan W.R."/>
            <person name="Tartar A."/>
        </authorList>
    </citation>
    <scope>NUCLEOTIDE SEQUENCE</scope>
    <source>
        <strain evidence="1">ARSEF 373</strain>
    </source>
</reference>